<dbReference type="SUPFAM" id="SSF51569">
    <property type="entry name" value="Aldolase"/>
    <property type="match status" value="1"/>
</dbReference>
<feature type="region of interest" description="Disordered" evidence="2">
    <location>
        <begin position="1"/>
        <end position="22"/>
    </location>
</feature>
<dbReference type="InterPro" id="IPR001585">
    <property type="entry name" value="TAL/FSA"/>
</dbReference>
<accession>A0ABQ6JB30</accession>
<evidence type="ECO:0000256" key="2">
    <source>
        <dbReference type="SAM" id="MobiDB-lite"/>
    </source>
</evidence>
<evidence type="ECO:0000313" key="3">
    <source>
        <dbReference type="EMBL" id="GMA85004.1"/>
    </source>
</evidence>
<proteinExistence type="predicted"/>
<sequence>MLADDGAHTQRPLWASTGVKDPAYPDTMYVTELVAPNTVNTMPGKTIDAVGDHGEVHGDTIHGTYDEARAQATPSSASASPTPRSRTRLEREAVEKFEKSLGRACSRPCRASLQKAAK</sequence>
<dbReference type="EMBL" id="BSUZ01000001">
    <property type="protein sequence ID" value="GMA85004.1"/>
    <property type="molecule type" value="Genomic_DNA"/>
</dbReference>
<feature type="compositionally biased region" description="Low complexity" evidence="2">
    <location>
        <begin position="72"/>
        <end position="84"/>
    </location>
</feature>
<dbReference type="Proteomes" id="UP001157017">
    <property type="component" value="Unassembled WGS sequence"/>
</dbReference>
<reference evidence="4" key="1">
    <citation type="journal article" date="2019" name="Int. J. Syst. Evol. Microbiol.">
        <title>The Global Catalogue of Microorganisms (GCM) 10K type strain sequencing project: providing services to taxonomists for standard genome sequencing and annotation.</title>
        <authorList>
            <consortium name="The Broad Institute Genomics Platform"/>
            <consortium name="The Broad Institute Genome Sequencing Center for Infectious Disease"/>
            <person name="Wu L."/>
            <person name="Ma J."/>
        </authorList>
    </citation>
    <scope>NUCLEOTIDE SEQUENCE [LARGE SCALE GENOMIC DNA]</scope>
    <source>
        <strain evidence="4">NBRC 108730</strain>
    </source>
</reference>
<keyword evidence="1" id="KW-0704">Schiff base</keyword>
<evidence type="ECO:0000256" key="1">
    <source>
        <dbReference type="ARBA" id="ARBA00023270"/>
    </source>
</evidence>
<dbReference type="Pfam" id="PF00923">
    <property type="entry name" value="TAL_FSA"/>
    <property type="match status" value="1"/>
</dbReference>
<evidence type="ECO:0000313" key="4">
    <source>
        <dbReference type="Proteomes" id="UP001157017"/>
    </source>
</evidence>
<dbReference type="InterPro" id="IPR013785">
    <property type="entry name" value="Aldolase_TIM"/>
</dbReference>
<comment type="caution">
    <text evidence="3">The sequence shown here is derived from an EMBL/GenBank/DDBJ whole genome shotgun (WGS) entry which is preliminary data.</text>
</comment>
<keyword evidence="4" id="KW-1185">Reference proteome</keyword>
<gene>
    <name evidence="3" type="ORF">GCM10025868_02540</name>
</gene>
<feature type="region of interest" description="Disordered" evidence="2">
    <location>
        <begin position="65"/>
        <end position="90"/>
    </location>
</feature>
<organism evidence="3 4">
    <name type="scientific">Angustibacter aerolatus</name>
    <dbReference type="NCBI Taxonomy" id="1162965"/>
    <lineage>
        <taxon>Bacteria</taxon>
        <taxon>Bacillati</taxon>
        <taxon>Actinomycetota</taxon>
        <taxon>Actinomycetes</taxon>
        <taxon>Kineosporiales</taxon>
        <taxon>Kineosporiaceae</taxon>
    </lineage>
</organism>
<dbReference type="Gene3D" id="3.20.20.70">
    <property type="entry name" value="Aldolase class I"/>
    <property type="match status" value="1"/>
</dbReference>
<name>A0ABQ6JB30_9ACTN</name>
<protein>
    <submittedName>
        <fullName evidence="3">Uncharacterized protein</fullName>
    </submittedName>
</protein>